<evidence type="ECO:0000313" key="3">
    <source>
        <dbReference type="EMBL" id="CAA6830439.1"/>
    </source>
</evidence>
<accession>A0A6S6UEL0</accession>
<feature type="domain" description="XdhC Rossmann" evidence="2">
    <location>
        <begin position="135"/>
        <end position="277"/>
    </location>
</feature>
<organism evidence="3">
    <name type="scientific">uncultured Thiotrichaceae bacterium</name>
    <dbReference type="NCBI Taxonomy" id="298394"/>
    <lineage>
        <taxon>Bacteria</taxon>
        <taxon>Pseudomonadati</taxon>
        <taxon>Pseudomonadota</taxon>
        <taxon>Gammaproteobacteria</taxon>
        <taxon>Thiotrichales</taxon>
        <taxon>Thiotrichaceae</taxon>
        <taxon>environmental samples</taxon>
    </lineage>
</organism>
<name>A0A6S6UEL0_9GAMM</name>
<dbReference type="Pfam" id="PF13478">
    <property type="entry name" value="XdhC_C"/>
    <property type="match status" value="1"/>
</dbReference>
<dbReference type="SUPFAM" id="SSF51735">
    <property type="entry name" value="NAD(P)-binding Rossmann-fold domains"/>
    <property type="match status" value="1"/>
</dbReference>
<dbReference type="NCBIfam" id="TIGR02964">
    <property type="entry name" value="xanthine_xdhC"/>
    <property type="match status" value="1"/>
</dbReference>
<protein>
    <submittedName>
        <fullName evidence="3">XdhC protein (Assists in molybdopterin insertion into xanthine dehydrogenase)</fullName>
    </submittedName>
</protein>
<reference evidence="3" key="1">
    <citation type="submission" date="2020-01" db="EMBL/GenBank/DDBJ databases">
        <authorList>
            <person name="Meier V. D."/>
            <person name="Meier V D."/>
        </authorList>
    </citation>
    <scope>NUCLEOTIDE SEQUENCE</scope>
    <source>
        <strain evidence="3">HLG_WM_MAG_09</strain>
    </source>
</reference>
<dbReference type="InterPro" id="IPR027051">
    <property type="entry name" value="XdhC_Rossmann_dom"/>
</dbReference>
<dbReference type="Gene3D" id="3.40.50.720">
    <property type="entry name" value="NAD(P)-binding Rossmann-like Domain"/>
    <property type="match status" value="1"/>
</dbReference>
<dbReference type="PANTHER" id="PTHR30388">
    <property type="entry name" value="ALDEHYDE OXIDOREDUCTASE MOLYBDENUM COFACTOR ASSEMBLY PROTEIN"/>
    <property type="match status" value="1"/>
</dbReference>
<feature type="domain" description="XdhC- CoxI" evidence="1">
    <location>
        <begin position="28"/>
        <end position="85"/>
    </location>
</feature>
<evidence type="ECO:0000259" key="1">
    <source>
        <dbReference type="Pfam" id="PF02625"/>
    </source>
</evidence>
<dbReference type="AlphaFoldDB" id="A0A6S6UEL0"/>
<dbReference type="PANTHER" id="PTHR30388:SF6">
    <property type="entry name" value="XANTHINE DEHYDROGENASE SUBUNIT A-RELATED"/>
    <property type="match status" value="1"/>
</dbReference>
<dbReference type="EMBL" id="CACVAT010000585">
    <property type="protein sequence ID" value="CAA6830439.1"/>
    <property type="molecule type" value="Genomic_DNA"/>
</dbReference>
<dbReference type="InterPro" id="IPR003777">
    <property type="entry name" value="XdhC_CoxI"/>
</dbReference>
<evidence type="ECO:0000259" key="2">
    <source>
        <dbReference type="Pfam" id="PF13478"/>
    </source>
</evidence>
<dbReference type="Pfam" id="PF02625">
    <property type="entry name" value="XdhC_CoxI"/>
    <property type="match status" value="1"/>
</dbReference>
<dbReference type="InterPro" id="IPR052698">
    <property type="entry name" value="MoCofactor_Util/Proc"/>
</dbReference>
<dbReference type="InterPro" id="IPR014308">
    <property type="entry name" value="Xanthine_DH_XdhC"/>
</dbReference>
<gene>
    <name evidence="3" type="ORF">HELGO_WM61295</name>
</gene>
<proteinExistence type="predicted"/>
<sequence>MGERGGFKALASGVVIMSIWQKKPADLLSRHQAVILLTVMETKGSVPRGVGTQMLVASDECFGTIGGGHLEFQCMNMARQRLDHQADWVQITERFPLGAKLGQCCGGLVVVSLQYIDKPDMAVFTGSGSVPAFHLVLFGAGHVGRAVVHVLAQIDCQVTWVDSREDAFLAEIPAHVRKVVAEYPEDEVADAPEGACYLVMTHDHGLDQRICEAVLKRGDFRYCGLIGSLTKRRKFEQRLLGRGFSEADLARLVCPIGIAGISGKEPGVIAVGVVGELLCQVVPMSG</sequence>
<dbReference type="InterPro" id="IPR036291">
    <property type="entry name" value="NAD(P)-bd_dom_sf"/>
</dbReference>